<evidence type="ECO:0000256" key="11">
    <source>
        <dbReference type="ARBA" id="ARBA00023306"/>
    </source>
</evidence>
<sequence>MCSVPQCNNRAVANKISLHLFPRDDRRKKEWTIKLRIGKPVTPAMVVCSEHFVNNDFFWSGTGKQYAIRM</sequence>
<dbReference type="InterPro" id="IPR026516">
    <property type="entry name" value="THAP1/10"/>
</dbReference>
<evidence type="ECO:0000259" key="13">
    <source>
        <dbReference type="PROSITE" id="PS50950"/>
    </source>
</evidence>
<evidence type="ECO:0000313" key="14">
    <source>
        <dbReference type="EMBL" id="KAH9377149.1"/>
    </source>
</evidence>
<evidence type="ECO:0000256" key="5">
    <source>
        <dbReference type="ARBA" id="ARBA00022833"/>
    </source>
</evidence>
<keyword evidence="9" id="KW-0804">Transcription</keyword>
<dbReference type="Gene3D" id="6.20.210.20">
    <property type="entry name" value="THAP domain"/>
    <property type="match status" value="1"/>
</dbReference>
<name>A0A9J6GNG2_HAELO</name>
<dbReference type="GO" id="GO:0008270">
    <property type="term" value="F:zinc ion binding"/>
    <property type="evidence" value="ECO:0007669"/>
    <property type="project" value="UniProtKB-KW"/>
</dbReference>
<feature type="domain" description="THAP-type" evidence="13">
    <location>
        <begin position="1"/>
        <end position="70"/>
    </location>
</feature>
<dbReference type="AlphaFoldDB" id="A0A9J6GNG2"/>
<dbReference type="Pfam" id="PF05485">
    <property type="entry name" value="THAP"/>
    <property type="match status" value="1"/>
</dbReference>
<dbReference type="PANTHER" id="PTHR46600:SF1">
    <property type="entry name" value="THAP DOMAIN-CONTAINING PROTEIN 1"/>
    <property type="match status" value="1"/>
</dbReference>
<evidence type="ECO:0000256" key="1">
    <source>
        <dbReference type="ARBA" id="ARBA00004642"/>
    </source>
</evidence>
<evidence type="ECO:0000256" key="9">
    <source>
        <dbReference type="ARBA" id="ARBA00023163"/>
    </source>
</evidence>
<evidence type="ECO:0000256" key="12">
    <source>
        <dbReference type="PROSITE-ProRule" id="PRU00309"/>
    </source>
</evidence>
<dbReference type="InterPro" id="IPR038441">
    <property type="entry name" value="THAP_Znf_sf"/>
</dbReference>
<evidence type="ECO:0000256" key="8">
    <source>
        <dbReference type="ARBA" id="ARBA00023125"/>
    </source>
</evidence>
<dbReference type="GO" id="GO:0005654">
    <property type="term" value="C:nucleoplasm"/>
    <property type="evidence" value="ECO:0007669"/>
    <property type="project" value="UniProtKB-SubCell"/>
</dbReference>
<keyword evidence="8 12" id="KW-0238">DNA-binding</keyword>
<evidence type="ECO:0000256" key="4">
    <source>
        <dbReference type="ARBA" id="ARBA00022771"/>
    </source>
</evidence>
<keyword evidence="4 12" id="KW-0863">Zinc-finger</keyword>
<dbReference type="VEuPathDB" id="VectorBase:HLOH_063724"/>
<dbReference type="Proteomes" id="UP000821853">
    <property type="component" value="Unassembled WGS sequence"/>
</dbReference>
<dbReference type="GO" id="GO:0043565">
    <property type="term" value="F:sequence-specific DNA binding"/>
    <property type="evidence" value="ECO:0007669"/>
    <property type="project" value="InterPro"/>
</dbReference>
<keyword evidence="11" id="KW-0131">Cell cycle</keyword>
<keyword evidence="7" id="KW-0175">Coiled coil</keyword>
<keyword evidence="5" id="KW-0862">Zinc</keyword>
<proteinExistence type="inferred from homology"/>
<keyword evidence="3" id="KW-0479">Metal-binding</keyword>
<dbReference type="OrthoDB" id="6538191at2759"/>
<dbReference type="InterPro" id="IPR006612">
    <property type="entry name" value="THAP_Znf"/>
</dbReference>
<evidence type="ECO:0000256" key="10">
    <source>
        <dbReference type="ARBA" id="ARBA00023242"/>
    </source>
</evidence>
<reference evidence="14 15" key="1">
    <citation type="journal article" date="2020" name="Cell">
        <title>Large-Scale Comparative Analyses of Tick Genomes Elucidate Their Genetic Diversity and Vector Capacities.</title>
        <authorList>
            <consortium name="Tick Genome and Microbiome Consortium (TIGMIC)"/>
            <person name="Jia N."/>
            <person name="Wang J."/>
            <person name="Shi W."/>
            <person name="Du L."/>
            <person name="Sun Y."/>
            <person name="Zhan W."/>
            <person name="Jiang J.F."/>
            <person name="Wang Q."/>
            <person name="Zhang B."/>
            <person name="Ji P."/>
            <person name="Bell-Sakyi L."/>
            <person name="Cui X.M."/>
            <person name="Yuan T.T."/>
            <person name="Jiang B.G."/>
            <person name="Yang W.F."/>
            <person name="Lam T.T."/>
            <person name="Chang Q.C."/>
            <person name="Ding S.J."/>
            <person name="Wang X.J."/>
            <person name="Zhu J.G."/>
            <person name="Ruan X.D."/>
            <person name="Zhao L."/>
            <person name="Wei J.T."/>
            <person name="Ye R.Z."/>
            <person name="Que T.C."/>
            <person name="Du C.H."/>
            <person name="Zhou Y.H."/>
            <person name="Cheng J.X."/>
            <person name="Dai P.F."/>
            <person name="Guo W.B."/>
            <person name="Han X.H."/>
            <person name="Huang E.J."/>
            <person name="Li L.F."/>
            <person name="Wei W."/>
            <person name="Gao Y.C."/>
            <person name="Liu J.Z."/>
            <person name="Shao H.Z."/>
            <person name="Wang X."/>
            <person name="Wang C.C."/>
            <person name="Yang T.C."/>
            <person name="Huo Q.B."/>
            <person name="Li W."/>
            <person name="Chen H.Y."/>
            <person name="Chen S.E."/>
            <person name="Zhou L.G."/>
            <person name="Ni X.B."/>
            <person name="Tian J.H."/>
            <person name="Sheng Y."/>
            <person name="Liu T."/>
            <person name="Pan Y.S."/>
            <person name="Xia L.Y."/>
            <person name="Li J."/>
            <person name="Zhao F."/>
            <person name="Cao W.C."/>
        </authorList>
    </citation>
    <scope>NUCLEOTIDE SEQUENCE [LARGE SCALE GENOMIC DNA]</scope>
    <source>
        <strain evidence="14">HaeL-2018</strain>
    </source>
</reference>
<dbReference type="EMBL" id="JABSTR010000008">
    <property type="protein sequence ID" value="KAH9377149.1"/>
    <property type="molecule type" value="Genomic_DNA"/>
</dbReference>
<gene>
    <name evidence="14" type="ORF">HPB48_003137</name>
</gene>
<comment type="caution">
    <text evidence="14">The sequence shown here is derived from an EMBL/GenBank/DDBJ whole genome shotgun (WGS) entry which is preliminary data.</text>
</comment>
<keyword evidence="15" id="KW-1185">Reference proteome</keyword>
<dbReference type="PROSITE" id="PS50950">
    <property type="entry name" value="ZF_THAP"/>
    <property type="match status" value="1"/>
</dbReference>
<evidence type="ECO:0000256" key="2">
    <source>
        <dbReference type="ARBA" id="ARBA00006177"/>
    </source>
</evidence>
<evidence type="ECO:0000256" key="7">
    <source>
        <dbReference type="ARBA" id="ARBA00023054"/>
    </source>
</evidence>
<keyword evidence="6" id="KW-0805">Transcription regulation</keyword>
<accession>A0A9J6GNG2</accession>
<evidence type="ECO:0000256" key="6">
    <source>
        <dbReference type="ARBA" id="ARBA00023015"/>
    </source>
</evidence>
<keyword evidence="10" id="KW-0539">Nucleus</keyword>
<dbReference type="SUPFAM" id="SSF57716">
    <property type="entry name" value="Glucocorticoid receptor-like (DNA-binding domain)"/>
    <property type="match status" value="1"/>
</dbReference>
<comment type="similarity">
    <text evidence="2">Belongs to the THAP1 family.</text>
</comment>
<evidence type="ECO:0000313" key="15">
    <source>
        <dbReference type="Proteomes" id="UP000821853"/>
    </source>
</evidence>
<comment type="subcellular location">
    <subcellularLocation>
        <location evidence="1">Nucleus</location>
        <location evidence="1">Nucleoplasm</location>
    </subcellularLocation>
</comment>
<protein>
    <recommendedName>
        <fullName evidence="13">THAP-type domain-containing protein</fullName>
    </recommendedName>
</protein>
<organism evidence="14 15">
    <name type="scientific">Haemaphysalis longicornis</name>
    <name type="common">Bush tick</name>
    <dbReference type="NCBI Taxonomy" id="44386"/>
    <lineage>
        <taxon>Eukaryota</taxon>
        <taxon>Metazoa</taxon>
        <taxon>Ecdysozoa</taxon>
        <taxon>Arthropoda</taxon>
        <taxon>Chelicerata</taxon>
        <taxon>Arachnida</taxon>
        <taxon>Acari</taxon>
        <taxon>Parasitiformes</taxon>
        <taxon>Ixodida</taxon>
        <taxon>Ixodoidea</taxon>
        <taxon>Ixodidae</taxon>
        <taxon>Haemaphysalinae</taxon>
        <taxon>Haemaphysalis</taxon>
    </lineage>
</organism>
<evidence type="ECO:0000256" key="3">
    <source>
        <dbReference type="ARBA" id="ARBA00022723"/>
    </source>
</evidence>
<dbReference type="PANTHER" id="PTHR46600">
    <property type="entry name" value="THAP DOMAIN-CONTAINING"/>
    <property type="match status" value="1"/>
</dbReference>